<sequence length="592" mass="63182">MLTSSDPIPASGAAPDVPRKGPRADTLPALLENWATNRGDRIALTHLDHRTGPEEHAVSLTWSELDQRARETATWLRHRVEPGGRVALLATHGADYVIGFLATLHAGLVAVPLFAPSTPAHGDRLHAILADAHVSVALTTRAKQPKVQAALQHLASPRPQVVAVEATRADPEPLPLPDPEDLAYLQYTSGSTRSPAGVMITHGNVVACARQAAVSYGVLPGRSVTVSWLPLFHDMGLMLGVLAPCVLGIRSVLLDPVAFMERPARWLRALSRFPGAISAAPSFAYGYAAGRVTERERSELRLDKVGALIDGGEPVRPELFARFRERFAGCGLPALAHCPSYGLAESTVLVAGVPAGAAAVSTTFYREQLARGEAVPADPGEPSTVTLTSCGWPAGQEVRIVHPATGAELPDGRIGEIWVSGPNIGRGYWQQPALSAATFCALLAGDEQPRWWLRTGDLGVRFDGRLYVTGRLKDLVVVDGRNHYPADVEVTVEGAHPAIRPHVVAVFTVPDSHGNEVVVLAERSSWVIECELDAEEVTGAIRRSVAREHGLPLHDVLLLGPDEVPRTTSGKVARAACRERYLAGGFAGSRAS</sequence>
<dbReference type="Gene3D" id="3.40.50.12780">
    <property type="entry name" value="N-terminal domain of ligase-like"/>
    <property type="match status" value="1"/>
</dbReference>
<dbReference type="FunFam" id="3.40.50.12780:FF:000013">
    <property type="entry name" value="Long-chain-fatty-acid--AMP ligase FadD32"/>
    <property type="match status" value="1"/>
</dbReference>
<dbReference type="GO" id="GO:0006633">
    <property type="term" value="P:fatty acid biosynthetic process"/>
    <property type="evidence" value="ECO:0007669"/>
    <property type="project" value="TreeGrafter"/>
</dbReference>
<evidence type="ECO:0000313" key="8">
    <source>
        <dbReference type="EMBL" id="TQJ05555.1"/>
    </source>
</evidence>
<dbReference type="Pfam" id="PF23024">
    <property type="entry name" value="AMP-dom_DIP2-like"/>
    <property type="match status" value="1"/>
</dbReference>
<evidence type="ECO:0000256" key="3">
    <source>
        <dbReference type="ARBA" id="ARBA00022832"/>
    </source>
</evidence>
<evidence type="ECO:0000259" key="7">
    <source>
        <dbReference type="Pfam" id="PF23024"/>
    </source>
</evidence>
<feature type="region of interest" description="Disordered" evidence="5">
    <location>
        <begin position="1"/>
        <end position="24"/>
    </location>
</feature>
<proteinExistence type="inferred from homology"/>
<dbReference type="PANTHER" id="PTHR22754">
    <property type="entry name" value="DISCO-INTERACTING PROTEIN 2 DIP2 -RELATED"/>
    <property type="match status" value="1"/>
</dbReference>
<evidence type="ECO:0000256" key="2">
    <source>
        <dbReference type="ARBA" id="ARBA00022598"/>
    </source>
</evidence>
<keyword evidence="4" id="KW-0443">Lipid metabolism</keyword>
<evidence type="ECO:0000256" key="4">
    <source>
        <dbReference type="ARBA" id="ARBA00023098"/>
    </source>
</evidence>
<keyword evidence="3" id="KW-0276">Fatty acid metabolism</keyword>
<evidence type="ECO:0000256" key="1">
    <source>
        <dbReference type="ARBA" id="ARBA00006432"/>
    </source>
</evidence>
<gene>
    <name evidence="8" type="ORF">FB471_5392</name>
</gene>
<dbReference type="CDD" id="cd05931">
    <property type="entry name" value="FAAL"/>
    <property type="match status" value="1"/>
</dbReference>
<dbReference type="Gene3D" id="3.30.300.30">
    <property type="match status" value="1"/>
</dbReference>
<keyword evidence="2 8" id="KW-0436">Ligase</keyword>
<evidence type="ECO:0000259" key="6">
    <source>
        <dbReference type="Pfam" id="PF00501"/>
    </source>
</evidence>
<dbReference type="Pfam" id="PF00501">
    <property type="entry name" value="AMP-binding"/>
    <property type="match status" value="1"/>
</dbReference>
<dbReference type="GO" id="GO:0016874">
    <property type="term" value="F:ligase activity"/>
    <property type="evidence" value="ECO:0007669"/>
    <property type="project" value="UniProtKB-KW"/>
</dbReference>
<protein>
    <submittedName>
        <fullName evidence="8">Acyl-CoA synthetase (AMP-forming)/AMP-acid ligase II</fullName>
    </submittedName>
</protein>
<dbReference type="GO" id="GO:0005886">
    <property type="term" value="C:plasma membrane"/>
    <property type="evidence" value="ECO:0007669"/>
    <property type="project" value="TreeGrafter"/>
</dbReference>
<dbReference type="InterPro" id="IPR045851">
    <property type="entry name" value="AMP-bd_C_sf"/>
</dbReference>
<reference evidence="8 9" key="1">
    <citation type="submission" date="2019-06" db="EMBL/GenBank/DDBJ databases">
        <title>Sequencing the genomes of 1000 actinobacteria strains.</title>
        <authorList>
            <person name="Klenk H.-P."/>
        </authorList>
    </citation>
    <scope>NUCLEOTIDE SEQUENCE [LARGE SCALE GENOMIC DNA]</scope>
    <source>
        <strain evidence="8 9">DSM 45679</strain>
    </source>
</reference>
<evidence type="ECO:0000256" key="5">
    <source>
        <dbReference type="SAM" id="MobiDB-lite"/>
    </source>
</evidence>
<evidence type="ECO:0000313" key="9">
    <source>
        <dbReference type="Proteomes" id="UP000320876"/>
    </source>
</evidence>
<feature type="domain" description="AMP-dependent synthetase/ligase" evidence="6">
    <location>
        <begin position="31"/>
        <end position="429"/>
    </location>
</feature>
<dbReference type="InterPro" id="IPR042099">
    <property type="entry name" value="ANL_N_sf"/>
</dbReference>
<dbReference type="RefSeq" id="WP_142001063.1">
    <property type="nucleotide sequence ID" value="NZ_VFML01000001.1"/>
</dbReference>
<dbReference type="InterPro" id="IPR000873">
    <property type="entry name" value="AMP-dep_synth/lig_dom"/>
</dbReference>
<dbReference type="InterPro" id="IPR040097">
    <property type="entry name" value="FAAL/FAAC"/>
</dbReference>
<dbReference type="Proteomes" id="UP000320876">
    <property type="component" value="Unassembled WGS sequence"/>
</dbReference>
<name>A0A542DRE8_AMYCI</name>
<dbReference type="GO" id="GO:0070566">
    <property type="term" value="F:adenylyltransferase activity"/>
    <property type="evidence" value="ECO:0007669"/>
    <property type="project" value="TreeGrafter"/>
</dbReference>
<dbReference type="EMBL" id="VFML01000001">
    <property type="protein sequence ID" value="TQJ05555.1"/>
    <property type="molecule type" value="Genomic_DNA"/>
</dbReference>
<dbReference type="InterPro" id="IPR025110">
    <property type="entry name" value="AMP-bd_C"/>
</dbReference>
<dbReference type="PANTHER" id="PTHR22754:SF32">
    <property type="entry name" value="DISCO-INTERACTING PROTEIN 2"/>
    <property type="match status" value="1"/>
</dbReference>
<feature type="domain" description="AMP-binding enzyme C-terminal" evidence="7">
    <location>
        <begin position="474"/>
        <end position="584"/>
    </location>
</feature>
<dbReference type="SUPFAM" id="SSF56801">
    <property type="entry name" value="Acetyl-CoA synthetase-like"/>
    <property type="match status" value="1"/>
</dbReference>
<organism evidence="8 9">
    <name type="scientific">Amycolatopsis cihanbeyliensis</name>
    <dbReference type="NCBI Taxonomy" id="1128664"/>
    <lineage>
        <taxon>Bacteria</taxon>
        <taxon>Bacillati</taxon>
        <taxon>Actinomycetota</taxon>
        <taxon>Actinomycetes</taxon>
        <taxon>Pseudonocardiales</taxon>
        <taxon>Pseudonocardiaceae</taxon>
        <taxon>Amycolatopsis</taxon>
    </lineage>
</organism>
<accession>A0A542DRE8</accession>
<keyword evidence="9" id="KW-1185">Reference proteome</keyword>
<comment type="caution">
    <text evidence="8">The sequence shown here is derived from an EMBL/GenBank/DDBJ whole genome shotgun (WGS) entry which is preliminary data.</text>
</comment>
<comment type="similarity">
    <text evidence="1">Belongs to the ATP-dependent AMP-binding enzyme family.</text>
</comment>
<dbReference type="OrthoDB" id="3671040at2"/>
<dbReference type="AlphaFoldDB" id="A0A542DRE8"/>
<dbReference type="GO" id="GO:0071766">
    <property type="term" value="P:Actinobacterium-type cell wall biogenesis"/>
    <property type="evidence" value="ECO:0007669"/>
    <property type="project" value="UniProtKB-ARBA"/>
</dbReference>